<dbReference type="GO" id="GO:0015031">
    <property type="term" value="P:protein transport"/>
    <property type="evidence" value="ECO:0007669"/>
    <property type="project" value="UniProtKB-KW"/>
</dbReference>
<keyword evidence="6" id="KW-0813">Transport</keyword>
<dbReference type="CDD" id="cd00842">
    <property type="entry name" value="MPP_ASMase"/>
    <property type="match status" value="1"/>
</dbReference>
<protein>
    <recommendedName>
        <fullName evidence="5">60S ribosomal export protein NMD3</fullName>
    </recommendedName>
</protein>
<comment type="subcellular location">
    <subcellularLocation>
        <location evidence="3">Cytoplasm</location>
    </subcellularLocation>
    <subcellularLocation>
        <location evidence="2">Nucleus</location>
    </subcellularLocation>
</comment>
<evidence type="ECO:0000256" key="7">
    <source>
        <dbReference type="ARBA" id="ARBA00022490"/>
    </source>
</evidence>
<dbReference type="Pfam" id="PF21193">
    <property type="entry name" value="NMD_SH3"/>
    <property type="match status" value="1"/>
</dbReference>
<reference evidence="14 15" key="1">
    <citation type="submission" date="2020-04" db="EMBL/GenBank/DDBJ databases">
        <authorList>
            <person name="Alioto T."/>
            <person name="Alioto T."/>
            <person name="Gomez Garrido J."/>
        </authorList>
    </citation>
    <scope>NUCLEOTIDE SEQUENCE [LARGE SCALE GENOMIC DNA]</scope>
</reference>
<dbReference type="InterPro" id="IPR004843">
    <property type="entry name" value="Calcineurin-like_PHP"/>
</dbReference>
<dbReference type="Gene3D" id="3.60.21.10">
    <property type="match status" value="1"/>
</dbReference>
<feature type="domain" description="Nmd3 N-terminal" evidence="11">
    <location>
        <begin position="19"/>
        <end position="247"/>
    </location>
</feature>
<gene>
    <name evidence="14" type="ORF">CLODIP_2_CD04740</name>
</gene>
<evidence type="ECO:0000256" key="9">
    <source>
        <dbReference type="ARBA" id="ARBA00023242"/>
    </source>
</evidence>
<dbReference type="PANTHER" id="PTHR12746">
    <property type="entry name" value="NONSENSE-MEDIATED MRNA DECAY PROTEIN 3"/>
    <property type="match status" value="1"/>
</dbReference>
<feature type="domain" description="Calcineurin-like phosphoesterase" evidence="10">
    <location>
        <begin position="666"/>
        <end position="903"/>
    </location>
</feature>
<dbReference type="Pfam" id="PF04981">
    <property type="entry name" value="NMD3"/>
    <property type="match status" value="1"/>
</dbReference>
<dbReference type="EMBL" id="CADEPI010000186">
    <property type="protein sequence ID" value="CAB3379469.1"/>
    <property type="molecule type" value="Genomic_DNA"/>
</dbReference>
<dbReference type="InterPro" id="IPR048898">
    <property type="entry name" value="OB_NMD3"/>
</dbReference>
<dbReference type="PANTHER" id="PTHR12746:SF2">
    <property type="entry name" value="60S RIBOSOMAL EXPORT PROTEIN NMD3"/>
    <property type="match status" value="1"/>
</dbReference>
<dbReference type="Proteomes" id="UP000494165">
    <property type="component" value="Unassembled WGS sequence"/>
</dbReference>
<evidence type="ECO:0000256" key="3">
    <source>
        <dbReference type="ARBA" id="ARBA00004496"/>
    </source>
</evidence>
<dbReference type="InterPro" id="IPR039768">
    <property type="entry name" value="Nmd3"/>
</dbReference>
<dbReference type="GO" id="GO:0000055">
    <property type="term" value="P:ribosomal large subunit export from nucleus"/>
    <property type="evidence" value="ECO:0007669"/>
    <property type="project" value="TreeGrafter"/>
</dbReference>
<comment type="function">
    <text evidence="1">Acts as an adapter for the XPO1/CRM1-mediated export of the 60S ribosomal subunit.</text>
</comment>
<evidence type="ECO:0000256" key="6">
    <source>
        <dbReference type="ARBA" id="ARBA00022448"/>
    </source>
</evidence>
<dbReference type="GO" id="GO:0043023">
    <property type="term" value="F:ribosomal large subunit binding"/>
    <property type="evidence" value="ECO:0007669"/>
    <property type="project" value="InterPro"/>
</dbReference>
<evidence type="ECO:0000256" key="2">
    <source>
        <dbReference type="ARBA" id="ARBA00004123"/>
    </source>
</evidence>
<dbReference type="Pfam" id="PF00149">
    <property type="entry name" value="Metallophos"/>
    <property type="match status" value="1"/>
</dbReference>
<dbReference type="SUPFAM" id="SSF56300">
    <property type="entry name" value="Metallo-dependent phosphatases"/>
    <property type="match status" value="1"/>
</dbReference>
<dbReference type="Pfam" id="PF21192">
    <property type="entry name" value="OB_NMD3"/>
    <property type="match status" value="1"/>
</dbReference>
<dbReference type="GO" id="GO:0005737">
    <property type="term" value="C:cytoplasm"/>
    <property type="evidence" value="ECO:0007669"/>
    <property type="project" value="UniProtKB-SubCell"/>
</dbReference>
<keyword evidence="8" id="KW-0653">Protein transport</keyword>
<dbReference type="InterPro" id="IPR007064">
    <property type="entry name" value="Nmd3_N"/>
</dbReference>
<evidence type="ECO:0000259" key="12">
    <source>
        <dbReference type="Pfam" id="PF21192"/>
    </source>
</evidence>
<dbReference type="InterPro" id="IPR041805">
    <property type="entry name" value="ASMase/PPN1_MPP"/>
</dbReference>
<name>A0A8S1DDF6_9INSE</name>
<dbReference type="InterPro" id="IPR048899">
    <property type="entry name" value="NMD_SH3"/>
</dbReference>
<organism evidence="14 15">
    <name type="scientific">Cloeon dipterum</name>
    <dbReference type="NCBI Taxonomy" id="197152"/>
    <lineage>
        <taxon>Eukaryota</taxon>
        <taxon>Metazoa</taxon>
        <taxon>Ecdysozoa</taxon>
        <taxon>Arthropoda</taxon>
        <taxon>Hexapoda</taxon>
        <taxon>Insecta</taxon>
        <taxon>Pterygota</taxon>
        <taxon>Palaeoptera</taxon>
        <taxon>Ephemeroptera</taxon>
        <taxon>Pisciforma</taxon>
        <taxon>Baetidae</taxon>
        <taxon>Cloeon</taxon>
    </lineage>
</organism>
<dbReference type="InterPro" id="IPR029052">
    <property type="entry name" value="Metallo-depent_PP-like"/>
</dbReference>
<dbReference type="GO" id="GO:0005634">
    <property type="term" value="C:nucleus"/>
    <property type="evidence" value="ECO:0007669"/>
    <property type="project" value="UniProtKB-SubCell"/>
</dbReference>
<keyword evidence="15" id="KW-1185">Reference proteome</keyword>
<dbReference type="GO" id="GO:0016787">
    <property type="term" value="F:hydrolase activity"/>
    <property type="evidence" value="ECO:0007669"/>
    <property type="project" value="InterPro"/>
</dbReference>
<evidence type="ECO:0000256" key="4">
    <source>
        <dbReference type="ARBA" id="ARBA00009794"/>
    </source>
</evidence>
<comment type="similarity">
    <text evidence="4">Belongs to the NMD3 family.</text>
</comment>
<comment type="caution">
    <text evidence="14">The sequence shown here is derived from an EMBL/GenBank/DDBJ whole genome shotgun (WGS) entry which is preliminary data.</text>
</comment>
<evidence type="ECO:0000256" key="8">
    <source>
        <dbReference type="ARBA" id="ARBA00022927"/>
    </source>
</evidence>
<evidence type="ECO:0000313" key="14">
    <source>
        <dbReference type="EMBL" id="CAB3379469.1"/>
    </source>
</evidence>
<keyword evidence="9" id="KW-0539">Nucleus</keyword>
<dbReference type="AlphaFoldDB" id="A0A8S1DDF6"/>
<evidence type="ECO:0000256" key="1">
    <source>
        <dbReference type="ARBA" id="ARBA00002269"/>
    </source>
</evidence>
<keyword evidence="7" id="KW-0963">Cytoplasm</keyword>
<evidence type="ECO:0000259" key="11">
    <source>
        <dbReference type="Pfam" id="PF04981"/>
    </source>
</evidence>
<evidence type="ECO:0000259" key="13">
    <source>
        <dbReference type="Pfam" id="PF21193"/>
    </source>
</evidence>
<evidence type="ECO:0000313" key="15">
    <source>
        <dbReference type="Proteomes" id="UP000494165"/>
    </source>
</evidence>
<accession>A0A8S1DDF6</accession>
<evidence type="ECO:0000259" key="10">
    <source>
        <dbReference type="Pfam" id="PF00149"/>
    </source>
</evidence>
<sequence>MEYMSDMTSDPQAVGKILCCQCGVAIEPNSVSMCVSCLRTTVDITEDIPKQATIQFCRGCDRYLKPPSEWVSCVLESRELLGLCLSKLKGLSRVKLIDASFVWTEPHSKRLKVKLTVQAEAMTNLFLEQAFIVEFTIASQMCEDCHRTEAKDYWKCKVQVRQRCQNKKTFFYLEQLILKHKAHENTLSIKPIHEGIDFFYASEAHARKMVDFLQAVLPVKTTSSKKLISHDVHSNTYNYKMTYSVEIVPLSKDSLICLPKKLSHQLAGISQLCLVARVTNAVHLIDPCTAQVAEVSGNVFWRTPFDAIANPKQLVQYTVMECEPILSQSQAFPGQGPISNKHSLADVWVVRSSELGINNNLIHTKTHLGKILNPGDTVMGYCLVDSNVNDSNFDKLKEDKVPDVVLVYKYYGDRTARKHQRAWRLRHLHDDVKSTNTDYGDFLDDLESDPQYRQNVNIYRRKDVLPPVEEGEDEDDERPTISLQEMLEDLVLDDAEMADMHVNNKATYLKRGSLSLIIISIWCMMNLIRFAALFIVLVASSSGLQDGSKDFCTDCQVQMQGLLDLIVAGATREEVVAKYVDISVNFFQQPLSASEGLAERNVDIIIYVVGEKLGTAAPVTAEAMCFFNDVCPNTDPSYDWSLNLDFVGPKPTPEIPQPPIDGQPTMEVLQITDIHIDPTYTPGNNALCGFYSCCRASQGAAPNSSAAAGYWGDYRGCDMPVHALQNLLDQAAQNHPNVAYVIFTGDVMDHANWERTAELNTDHFTLVMNMLRQAFPNVPILPIFGNHESVPANRVPPSEWNVPTNLKNEWLFQLAADFWGQWLPGTADSILRGGFYAYEINPGLKVIALNNNFCYTNNWWLAYDNVDPAGQWAWLAQELLLSEQAGQKVHIMAHIPPGSSTAWDVCHREYRRIIDR</sequence>
<feature type="domain" description="60S ribosomal export protein NMD3 SH3" evidence="13">
    <location>
        <begin position="252"/>
        <end position="297"/>
    </location>
</feature>
<proteinExistence type="inferred from homology"/>
<dbReference type="OrthoDB" id="203821at2759"/>
<feature type="domain" description="60S ribosomal export protein NMD3 OB-fold" evidence="12">
    <location>
        <begin position="314"/>
        <end position="409"/>
    </location>
</feature>
<evidence type="ECO:0000256" key="5">
    <source>
        <dbReference type="ARBA" id="ARBA00017035"/>
    </source>
</evidence>